<dbReference type="SUPFAM" id="SSF51905">
    <property type="entry name" value="FAD/NAD(P)-binding domain"/>
    <property type="match status" value="1"/>
</dbReference>
<accession>A0ABU2VSF8</accession>
<evidence type="ECO:0000256" key="3">
    <source>
        <dbReference type="ARBA" id="ARBA00022630"/>
    </source>
</evidence>
<protein>
    <submittedName>
        <fullName evidence="6">GMC family oxidoreductase N-terminal domain-containing protein</fullName>
    </submittedName>
</protein>
<reference evidence="7" key="1">
    <citation type="submission" date="2023-07" db="EMBL/GenBank/DDBJ databases">
        <title>30 novel species of actinomycetes from the DSMZ collection.</title>
        <authorList>
            <person name="Nouioui I."/>
        </authorList>
    </citation>
    <scope>NUCLEOTIDE SEQUENCE [LARGE SCALE GENOMIC DNA]</scope>
    <source>
        <strain evidence="7">DSM 41640</strain>
    </source>
</reference>
<evidence type="ECO:0000259" key="5">
    <source>
        <dbReference type="PROSITE" id="PS00624"/>
    </source>
</evidence>
<organism evidence="6 7">
    <name type="scientific">Streptomyces doebereineriae</name>
    <dbReference type="NCBI Taxonomy" id="3075528"/>
    <lineage>
        <taxon>Bacteria</taxon>
        <taxon>Bacillati</taxon>
        <taxon>Actinomycetota</taxon>
        <taxon>Actinomycetes</taxon>
        <taxon>Kitasatosporales</taxon>
        <taxon>Streptomycetaceae</taxon>
        <taxon>Streptomyces</taxon>
    </lineage>
</organism>
<comment type="similarity">
    <text evidence="2">Belongs to the GMC oxidoreductase family.</text>
</comment>
<dbReference type="Gene3D" id="3.30.560.10">
    <property type="entry name" value="Glucose Oxidase, domain 3"/>
    <property type="match status" value="1"/>
</dbReference>
<feature type="domain" description="Glucose-methanol-choline oxidoreductase N-terminal" evidence="5">
    <location>
        <begin position="20"/>
        <end position="34"/>
    </location>
</feature>
<gene>
    <name evidence="6" type="ORF">RNB18_51475</name>
</gene>
<dbReference type="PANTHER" id="PTHR11552:SF147">
    <property type="entry name" value="CHOLINE DEHYDROGENASE, MITOCHONDRIAL"/>
    <property type="match status" value="1"/>
</dbReference>
<feature type="non-terminal residue" evidence="6">
    <location>
        <position position="156"/>
    </location>
</feature>
<name>A0ABU2VSF8_9ACTN</name>
<dbReference type="SUPFAM" id="SSF54373">
    <property type="entry name" value="FAD-linked reductases, C-terminal domain"/>
    <property type="match status" value="1"/>
</dbReference>
<comment type="cofactor">
    <cofactor evidence="1">
        <name>FAD</name>
        <dbReference type="ChEBI" id="CHEBI:57692"/>
    </cofactor>
</comment>
<proteinExistence type="inferred from homology"/>
<evidence type="ECO:0000313" key="7">
    <source>
        <dbReference type="Proteomes" id="UP001183824"/>
    </source>
</evidence>
<evidence type="ECO:0000313" key="6">
    <source>
        <dbReference type="EMBL" id="MDT0488477.1"/>
    </source>
</evidence>
<sequence>DKGGVRDVVTARREVILCGGAINSPHLLMLSGIGDRDQLARHGIEVTRHAPAVGTNLLDHLVVPLGFDVRDDSLFAAEKPLELVNYLARRRGMLTSNVGEAYGFVRSRPELDLPDLELIFAPAPFFDEGIGDPYGHAVVMGPILLKPRSQGTITLR</sequence>
<dbReference type="PANTHER" id="PTHR11552">
    <property type="entry name" value="GLUCOSE-METHANOL-CHOLINE GMC OXIDOREDUCTASE"/>
    <property type="match status" value="1"/>
</dbReference>
<comment type="caution">
    <text evidence="6">The sequence shown here is derived from an EMBL/GenBank/DDBJ whole genome shotgun (WGS) entry which is preliminary data.</text>
</comment>
<dbReference type="InterPro" id="IPR036188">
    <property type="entry name" value="FAD/NAD-bd_sf"/>
</dbReference>
<keyword evidence="7" id="KW-1185">Reference proteome</keyword>
<dbReference type="InterPro" id="IPR000172">
    <property type="entry name" value="GMC_OxRdtase_N"/>
</dbReference>
<dbReference type="RefSeq" id="WP_311720991.1">
    <property type="nucleotide sequence ID" value="NZ_JAVREZ010000205.1"/>
</dbReference>
<evidence type="ECO:0000256" key="4">
    <source>
        <dbReference type="ARBA" id="ARBA00022827"/>
    </source>
</evidence>
<dbReference type="Gene3D" id="3.50.50.60">
    <property type="entry name" value="FAD/NAD(P)-binding domain"/>
    <property type="match status" value="1"/>
</dbReference>
<evidence type="ECO:0000256" key="2">
    <source>
        <dbReference type="ARBA" id="ARBA00010790"/>
    </source>
</evidence>
<dbReference type="InterPro" id="IPR012132">
    <property type="entry name" value="GMC_OxRdtase"/>
</dbReference>
<keyword evidence="3" id="KW-0285">Flavoprotein</keyword>
<feature type="non-terminal residue" evidence="6">
    <location>
        <position position="1"/>
    </location>
</feature>
<dbReference type="PROSITE" id="PS00624">
    <property type="entry name" value="GMC_OXRED_2"/>
    <property type="match status" value="1"/>
</dbReference>
<keyword evidence="4" id="KW-0274">FAD</keyword>
<dbReference type="EMBL" id="JAVREZ010000205">
    <property type="protein sequence ID" value="MDT0488477.1"/>
    <property type="molecule type" value="Genomic_DNA"/>
</dbReference>
<dbReference type="Proteomes" id="UP001183824">
    <property type="component" value="Unassembled WGS sequence"/>
</dbReference>
<dbReference type="Pfam" id="PF00732">
    <property type="entry name" value="GMC_oxred_N"/>
    <property type="match status" value="1"/>
</dbReference>
<evidence type="ECO:0000256" key="1">
    <source>
        <dbReference type="ARBA" id="ARBA00001974"/>
    </source>
</evidence>